<dbReference type="InParanoid" id="A0A3N4L970"/>
<name>A0A3N4L970_9PEZI</name>
<dbReference type="OrthoDB" id="20018at2759"/>
<evidence type="ECO:0000313" key="3">
    <source>
        <dbReference type="EMBL" id="RPB19166.1"/>
    </source>
</evidence>
<sequence length="133" mass="15292">MASRLIKEDRVARNERLKRAEESRKQLHTSLTTLGSQIDADLRDRITTIHQNAQSLETQTRTLKNRTAALSKTTRQWSGMAEGARSKLKEIGDIQNWAEMIEHELLVMEEAMNIVYDEERLMQEDTQPVPSTA</sequence>
<proteinExistence type="inferred from homology"/>
<organism evidence="3 4">
    <name type="scientific">Terfezia boudieri ATCC MYA-4762</name>
    <dbReference type="NCBI Taxonomy" id="1051890"/>
    <lineage>
        <taxon>Eukaryota</taxon>
        <taxon>Fungi</taxon>
        <taxon>Dikarya</taxon>
        <taxon>Ascomycota</taxon>
        <taxon>Pezizomycotina</taxon>
        <taxon>Pezizomycetes</taxon>
        <taxon>Pezizales</taxon>
        <taxon>Pezizaceae</taxon>
        <taxon>Terfezia</taxon>
    </lineage>
</organism>
<dbReference type="Proteomes" id="UP000267821">
    <property type="component" value="Unassembled WGS sequence"/>
</dbReference>
<dbReference type="PANTHER" id="PTHR13073:SF0">
    <property type="entry name" value="BIOGENESIS OF LYSOSOME-RELATED ORGANELLES COMPLEX 1 SUBUNIT 1"/>
    <property type="match status" value="1"/>
</dbReference>
<evidence type="ECO:0000313" key="4">
    <source>
        <dbReference type="Proteomes" id="UP000267821"/>
    </source>
</evidence>
<dbReference type="PANTHER" id="PTHR13073">
    <property type="entry name" value="BLOC-1 COMPLEX SUBUNIT 1"/>
    <property type="match status" value="1"/>
</dbReference>
<accession>A0A3N4L970</accession>
<dbReference type="AlphaFoldDB" id="A0A3N4L970"/>
<comment type="similarity">
    <text evidence="1">Belongs to the BLOC1S1 family.</text>
</comment>
<dbReference type="STRING" id="1051890.A0A3N4L970"/>
<evidence type="ECO:0000256" key="2">
    <source>
        <dbReference type="ARBA" id="ARBA00019577"/>
    </source>
</evidence>
<gene>
    <name evidence="3" type="ORF">L211DRAFT_662236</name>
</gene>
<dbReference type="Pfam" id="PF06320">
    <property type="entry name" value="GCN5L1"/>
    <property type="match status" value="1"/>
</dbReference>
<keyword evidence="4" id="KW-1185">Reference proteome</keyword>
<dbReference type="EMBL" id="ML121596">
    <property type="protein sequence ID" value="RPB19166.1"/>
    <property type="molecule type" value="Genomic_DNA"/>
</dbReference>
<dbReference type="GO" id="GO:0031083">
    <property type="term" value="C:BLOC-1 complex"/>
    <property type="evidence" value="ECO:0007669"/>
    <property type="project" value="InterPro"/>
</dbReference>
<evidence type="ECO:0000256" key="1">
    <source>
        <dbReference type="ARBA" id="ARBA00007133"/>
    </source>
</evidence>
<dbReference type="GO" id="GO:0016197">
    <property type="term" value="P:endosomal transport"/>
    <property type="evidence" value="ECO:0007669"/>
    <property type="project" value="TreeGrafter"/>
</dbReference>
<protein>
    <recommendedName>
        <fullName evidence="2">Biogenesis of lysosome-related organelles complex 1 subunit 1</fullName>
    </recommendedName>
</protein>
<reference evidence="3 4" key="1">
    <citation type="journal article" date="2018" name="Nat. Ecol. Evol.">
        <title>Pezizomycetes genomes reveal the molecular basis of ectomycorrhizal truffle lifestyle.</title>
        <authorList>
            <person name="Murat C."/>
            <person name="Payen T."/>
            <person name="Noel B."/>
            <person name="Kuo A."/>
            <person name="Morin E."/>
            <person name="Chen J."/>
            <person name="Kohler A."/>
            <person name="Krizsan K."/>
            <person name="Balestrini R."/>
            <person name="Da Silva C."/>
            <person name="Montanini B."/>
            <person name="Hainaut M."/>
            <person name="Levati E."/>
            <person name="Barry K.W."/>
            <person name="Belfiori B."/>
            <person name="Cichocki N."/>
            <person name="Clum A."/>
            <person name="Dockter R.B."/>
            <person name="Fauchery L."/>
            <person name="Guy J."/>
            <person name="Iotti M."/>
            <person name="Le Tacon F."/>
            <person name="Lindquist E.A."/>
            <person name="Lipzen A."/>
            <person name="Malagnac F."/>
            <person name="Mello A."/>
            <person name="Molinier V."/>
            <person name="Miyauchi S."/>
            <person name="Poulain J."/>
            <person name="Riccioni C."/>
            <person name="Rubini A."/>
            <person name="Sitrit Y."/>
            <person name="Splivallo R."/>
            <person name="Traeger S."/>
            <person name="Wang M."/>
            <person name="Zifcakova L."/>
            <person name="Wipf D."/>
            <person name="Zambonelli A."/>
            <person name="Paolocci F."/>
            <person name="Nowrousian M."/>
            <person name="Ottonello S."/>
            <person name="Baldrian P."/>
            <person name="Spatafora J.W."/>
            <person name="Henrissat B."/>
            <person name="Nagy L.G."/>
            <person name="Aury J.M."/>
            <person name="Wincker P."/>
            <person name="Grigoriev I.V."/>
            <person name="Bonfante P."/>
            <person name="Martin F.M."/>
        </authorList>
    </citation>
    <scope>NUCLEOTIDE SEQUENCE [LARGE SCALE GENOMIC DNA]</scope>
    <source>
        <strain evidence="3 4">ATCC MYA-4762</strain>
    </source>
</reference>
<dbReference type="InterPro" id="IPR009395">
    <property type="entry name" value="BLOC1S1"/>
</dbReference>